<dbReference type="NCBIfam" id="TIGR00093">
    <property type="entry name" value="pseudouridine synthase"/>
    <property type="match status" value="1"/>
</dbReference>
<dbReference type="InterPro" id="IPR020103">
    <property type="entry name" value="PsdUridine_synth_cat_dom_sf"/>
</dbReference>
<dbReference type="FunFam" id="3.30.70.580:FF:000009">
    <property type="entry name" value="Pseudouridine synthase"/>
    <property type="match status" value="1"/>
</dbReference>
<dbReference type="GO" id="GO:0000455">
    <property type="term" value="P:enzyme-directed rRNA pseudouridine synthesis"/>
    <property type="evidence" value="ECO:0007669"/>
    <property type="project" value="UniProtKB-ARBA"/>
</dbReference>
<dbReference type="Pfam" id="PF01479">
    <property type="entry name" value="S4"/>
    <property type="match status" value="1"/>
</dbReference>
<feature type="region of interest" description="Disordered" evidence="9">
    <location>
        <begin position="295"/>
        <end position="341"/>
    </location>
</feature>
<dbReference type="GO" id="GO:0005829">
    <property type="term" value="C:cytosol"/>
    <property type="evidence" value="ECO:0007669"/>
    <property type="project" value="UniProtKB-ARBA"/>
</dbReference>
<keyword evidence="3 7" id="KW-0694">RNA-binding</keyword>
<dbReference type="InterPro" id="IPR006145">
    <property type="entry name" value="PsdUridine_synth_RsuA/RluA"/>
</dbReference>
<evidence type="ECO:0000313" key="11">
    <source>
        <dbReference type="EMBL" id="RKT46954.1"/>
    </source>
</evidence>
<dbReference type="InterPro" id="IPR000748">
    <property type="entry name" value="PsdUridine_synth_RsuA/RluB/E/F"/>
</dbReference>
<dbReference type="EMBL" id="RBXL01000001">
    <property type="protein sequence ID" value="RKT46954.1"/>
    <property type="molecule type" value="Genomic_DNA"/>
</dbReference>
<dbReference type="Gene3D" id="3.10.290.10">
    <property type="entry name" value="RNA-binding S4 domain"/>
    <property type="match status" value="1"/>
</dbReference>
<dbReference type="PROSITE" id="PS01149">
    <property type="entry name" value="PSI_RSU"/>
    <property type="match status" value="1"/>
</dbReference>
<evidence type="ECO:0000256" key="1">
    <source>
        <dbReference type="ARBA" id="ARBA00008348"/>
    </source>
</evidence>
<keyword evidence="4 8" id="KW-0413">Isomerase</keyword>
<evidence type="ECO:0000256" key="7">
    <source>
        <dbReference type="PROSITE-ProRule" id="PRU00182"/>
    </source>
</evidence>
<dbReference type="InterPro" id="IPR020094">
    <property type="entry name" value="TruA/RsuA/RluB/E/F_N"/>
</dbReference>
<evidence type="ECO:0000256" key="5">
    <source>
        <dbReference type="ARBA" id="ARBA00036944"/>
    </source>
</evidence>
<accession>A0A495VCG8</accession>
<comment type="caution">
    <text evidence="11">The sequence shown here is derived from an EMBL/GenBank/DDBJ whole genome shotgun (WGS) entry which is preliminary data.</text>
</comment>
<dbReference type="Pfam" id="PF00849">
    <property type="entry name" value="PseudoU_synth_2"/>
    <property type="match status" value="1"/>
</dbReference>
<evidence type="ECO:0000256" key="4">
    <source>
        <dbReference type="ARBA" id="ARBA00023235"/>
    </source>
</evidence>
<dbReference type="FunFam" id="3.10.290.10:FF:000003">
    <property type="entry name" value="Pseudouridine synthase"/>
    <property type="match status" value="1"/>
</dbReference>
<evidence type="ECO:0000313" key="12">
    <source>
        <dbReference type="Proteomes" id="UP000274556"/>
    </source>
</evidence>
<dbReference type="NCBIfam" id="NF007976">
    <property type="entry name" value="PRK10700.1"/>
    <property type="match status" value="1"/>
</dbReference>
<dbReference type="Gene3D" id="3.30.70.580">
    <property type="entry name" value="Pseudouridine synthase I, catalytic domain, N-terminal subdomain"/>
    <property type="match status" value="1"/>
</dbReference>
<dbReference type="CDD" id="cd00165">
    <property type="entry name" value="S4"/>
    <property type="match status" value="1"/>
</dbReference>
<feature type="compositionally biased region" description="Pro residues" evidence="9">
    <location>
        <begin position="47"/>
        <end position="56"/>
    </location>
</feature>
<dbReference type="InterPro" id="IPR042092">
    <property type="entry name" value="PsdUridine_s_RsuA/RluB/E/F_cat"/>
</dbReference>
<evidence type="ECO:0000256" key="3">
    <source>
        <dbReference type="ARBA" id="ARBA00022884"/>
    </source>
</evidence>
<dbReference type="PANTHER" id="PTHR47683">
    <property type="entry name" value="PSEUDOURIDINE SYNTHASE FAMILY PROTEIN-RELATED"/>
    <property type="match status" value="1"/>
</dbReference>
<dbReference type="Proteomes" id="UP000274556">
    <property type="component" value="Unassembled WGS sequence"/>
</dbReference>
<dbReference type="CDD" id="cd02556">
    <property type="entry name" value="PseudoU_synth_RluB"/>
    <property type="match status" value="1"/>
</dbReference>
<dbReference type="SUPFAM" id="SSF55174">
    <property type="entry name" value="Alpha-L RNA-binding motif"/>
    <property type="match status" value="1"/>
</dbReference>
<sequence length="341" mass="38862">MPWMKSPETTLVYDRREAPTPSRRMGRAQRNPSSNPRTFMKTDRRLPPSPPPPPAEEPVRLQKALADAGLGSRRTIEGWISEGRIRVNGDLAKLGDRVTSRDRIRVDGQDVKLRGRREKLPQVIAYHKPEGELVTRRDPEERPTVFRRLPKPKEGRWIAVGRLDINTSGLILFTTDGELANRLMHPSREVEREYAVRILGDVPEGTLERLATGIELEDGLAKFDAVTERGGTGANRWFHVVLREGRNREVRRLWEAAGCQVSRLIRIRYGNIELGRRLYTGNWRPLSEDEQKTLMAQAGLTPPVPKRRQVRPGAKPWQSKQPSGESPFARGPKWGRPRGDR</sequence>
<feature type="domain" description="RNA-binding S4" evidence="10">
    <location>
        <begin position="59"/>
        <end position="121"/>
    </location>
</feature>
<gene>
    <name evidence="11" type="ORF">BDD21_4498</name>
</gene>
<dbReference type="InterPro" id="IPR018496">
    <property type="entry name" value="PsdUridine_synth_RsuA/RluB_CS"/>
</dbReference>
<reference evidence="11 12" key="1">
    <citation type="submission" date="2018-10" db="EMBL/GenBank/DDBJ databases">
        <title>Genomic Encyclopedia of Archaeal and Bacterial Type Strains, Phase II (KMG-II): from individual species to whole genera.</title>
        <authorList>
            <person name="Goeker M."/>
        </authorList>
    </citation>
    <scope>NUCLEOTIDE SEQUENCE [LARGE SCALE GENOMIC DNA]</scope>
    <source>
        <strain evidence="11 12">DSM 235</strain>
    </source>
</reference>
<name>A0A495VCG8_9GAMM</name>
<dbReference type="Gene3D" id="3.30.70.1560">
    <property type="entry name" value="Alpha-L RNA-binding motif"/>
    <property type="match status" value="1"/>
</dbReference>
<dbReference type="SMART" id="SM00363">
    <property type="entry name" value="S4"/>
    <property type="match status" value="1"/>
</dbReference>
<dbReference type="GO" id="GO:0003723">
    <property type="term" value="F:RNA binding"/>
    <property type="evidence" value="ECO:0007669"/>
    <property type="project" value="UniProtKB-KW"/>
</dbReference>
<dbReference type="FunFam" id="3.30.70.1560:FF:000001">
    <property type="entry name" value="Pseudouridine synthase"/>
    <property type="match status" value="1"/>
</dbReference>
<evidence type="ECO:0000256" key="8">
    <source>
        <dbReference type="RuleBase" id="RU003887"/>
    </source>
</evidence>
<comment type="similarity">
    <text evidence="1 8">Belongs to the pseudouridine synthase RsuA family.</text>
</comment>
<evidence type="ECO:0000256" key="2">
    <source>
        <dbReference type="ARBA" id="ARBA00022552"/>
    </source>
</evidence>
<dbReference type="AlphaFoldDB" id="A0A495VCG8"/>
<comment type="catalytic activity">
    <reaction evidence="5">
        <text>uridine(2605) in 23S rRNA = pseudouridine(2605) in 23S rRNA</text>
        <dbReference type="Rhea" id="RHEA:42520"/>
        <dbReference type="Rhea" id="RHEA-COMP:10095"/>
        <dbReference type="Rhea" id="RHEA-COMP:10096"/>
        <dbReference type="ChEBI" id="CHEBI:65314"/>
        <dbReference type="ChEBI" id="CHEBI:65315"/>
        <dbReference type="EC" id="5.4.99.22"/>
    </reaction>
</comment>
<comment type="function">
    <text evidence="6">Responsible for synthesis of pseudouridine from uracil-2605 in 23S ribosomal RNA.</text>
</comment>
<dbReference type="InterPro" id="IPR050343">
    <property type="entry name" value="RsuA_PseudoU_synthase"/>
</dbReference>
<evidence type="ECO:0000259" key="10">
    <source>
        <dbReference type="SMART" id="SM00363"/>
    </source>
</evidence>
<dbReference type="EC" id="5.4.99.-" evidence="8"/>
<dbReference type="PROSITE" id="PS50889">
    <property type="entry name" value="S4"/>
    <property type="match status" value="1"/>
</dbReference>
<dbReference type="PANTHER" id="PTHR47683:SF3">
    <property type="entry name" value="RIBOSOMAL LARGE SUBUNIT PSEUDOURIDINE SYNTHASE B"/>
    <property type="match status" value="1"/>
</dbReference>
<protein>
    <recommendedName>
        <fullName evidence="8">Pseudouridine synthase</fullName>
        <ecNumber evidence="8">5.4.99.-</ecNumber>
    </recommendedName>
</protein>
<dbReference type="InterPro" id="IPR002942">
    <property type="entry name" value="S4_RNA-bd"/>
</dbReference>
<keyword evidence="2" id="KW-0698">rRNA processing</keyword>
<evidence type="ECO:0000256" key="6">
    <source>
        <dbReference type="ARBA" id="ARBA00037383"/>
    </source>
</evidence>
<dbReference type="GO" id="GO:0160139">
    <property type="term" value="F:23S rRNA pseudouridine(2605) synthase activity"/>
    <property type="evidence" value="ECO:0007669"/>
    <property type="project" value="UniProtKB-EC"/>
</dbReference>
<keyword evidence="12" id="KW-1185">Reference proteome</keyword>
<dbReference type="SUPFAM" id="SSF55120">
    <property type="entry name" value="Pseudouridine synthase"/>
    <property type="match status" value="1"/>
</dbReference>
<dbReference type="InterPro" id="IPR036986">
    <property type="entry name" value="S4_RNA-bd_sf"/>
</dbReference>
<feature type="region of interest" description="Disordered" evidence="9">
    <location>
        <begin position="1"/>
        <end position="59"/>
    </location>
</feature>
<proteinExistence type="inferred from homology"/>
<evidence type="ECO:0000256" key="9">
    <source>
        <dbReference type="SAM" id="MobiDB-lite"/>
    </source>
</evidence>
<organism evidence="11 12">
    <name type="scientific">Thiocapsa rosea</name>
    <dbReference type="NCBI Taxonomy" id="69360"/>
    <lineage>
        <taxon>Bacteria</taxon>
        <taxon>Pseudomonadati</taxon>
        <taxon>Pseudomonadota</taxon>
        <taxon>Gammaproteobacteria</taxon>
        <taxon>Chromatiales</taxon>
        <taxon>Chromatiaceae</taxon>
        <taxon>Thiocapsa</taxon>
    </lineage>
</organism>